<feature type="compositionally biased region" description="Basic and acidic residues" evidence="1">
    <location>
        <begin position="268"/>
        <end position="278"/>
    </location>
</feature>
<gene>
    <name evidence="2" type="ORF">DASB73_006730</name>
</gene>
<organism evidence="2 3">
    <name type="scientific">Starmerella bacillaris</name>
    <name type="common">Yeast</name>
    <name type="synonym">Candida zemplinina</name>
    <dbReference type="NCBI Taxonomy" id="1247836"/>
    <lineage>
        <taxon>Eukaryota</taxon>
        <taxon>Fungi</taxon>
        <taxon>Dikarya</taxon>
        <taxon>Ascomycota</taxon>
        <taxon>Saccharomycotina</taxon>
        <taxon>Dipodascomycetes</taxon>
        <taxon>Dipodascales</taxon>
        <taxon>Trichomonascaceae</taxon>
        <taxon>Starmerella</taxon>
    </lineage>
</organism>
<dbReference type="PANTHER" id="PTHR16291">
    <property type="entry name" value="NUCLEAR CAP-BINDING PROTEIN SUBUNIT 3"/>
    <property type="match status" value="1"/>
</dbReference>
<feature type="compositionally biased region" description="Polar residues" evidence="1">
    <location>
        <begin position="24"/>
        <end position="43"/>
    </location>
</feature>
<dbReference type="EMBL" id="BTGC01000003">
    <property type="protein sequence ID" value="GMM49715.1"/>
    <property type="molecule type" value="Genomic_DNA"/>
</dbReference>
<dbReference type="GO" id="GO:0005634">
    <property type="term" value="C:nucleus"/>
    <property type="evidence" value="ECO:0007669"/>
    <property type="project" value="TreeGrafter"/>
</dbReference>
<evidence type="ECO:0000313" key="2">
    <source>
        <dbReference type="EMBL" id="GMM49715.1"/>
    </source>
</evidence>
<feature type="compositionally biased region" description="Basic residues" evidence="1">
    <location>
        <begin position="216"/>
        <end position="237"/>
    </location>
</feature>
<sequence>MEVDTPSVVPAAAPAEDVVEAPQDASTTHSEQTQMTEKSQIRSNAVHVSGVDDLSTKDLEKYITKYYAKPFSVEWIDDTSLNVVYEDPEDAYECLIAVTANEEFERPNPILPEEDRNCKPCEFKPEAVLKVRFALASDRKSNKSREKSRYYLLHGAPSRKEDLVRFGTKRTAKPMMYGDRNSDIVSNRSARSRLDDLFPSKDGAADGEELDDLIPHRAKANGGRRSRNRNRRRGRGRNGKESMPDLFANKIGSGSKSVGGSGPIKADSNNKKTEESKSTSDTSATSAYQNMDY</sequence>
<reference evidence="2 3" key="1">
    <citation type="journal article" date="2023" name="Elife">
        <title>Identification of key yeast species and microbe-microbe interactions impacting larval growth of Drosophila in the wild.</title>
        <authorList>
            <person name="Mure A."/>
            <person name="Sugiura Y."/>
            <person name="Maeda R."/>
            <person name="Honda K."/>
            <person name="Sakurai N."/>
            <person name="Takahashi Y."/>
            <person name="Watada M."/>
            <person name="Katoh T."/>
            <person name="Gotoh A."/>
            <person name="Gotoh Y."/>
            <person name="Taniguchi I."/>
            <person name="Nakamura K."/>
            <person name="Hayashi T."/>
            <person name="Katayama T."/>
            <person name="Uemura T."/>
            <person name="Hattori Y."/>
        </authorList>
    </citation>
    <scope>NUCLEOTIDE SEQUENCE [LARGE SCALE GENOMIC DNA]</scope>
    <source>
        <strain evidence="2 3">SB-73</strain>
    </source>
</reference>
<name>A0AAV5RE94_STABA</name>
<comment type="caution">
    <text evidence="2">The sequence shown here is derived from an EMBL/GenBank/DDBJ whole genome shotgun (WGS) entry which is preliminary data.</text>
</comment>
<keyword evidence="3" id="KW-1185">Reference proteome</keyword>
<dbReference type="GO" id="GO:0003729">
    <property type="term" value="F:mRNA binding"/>
    <property type="evidence" value="ECO:0007669"/>
    <property type="project" value="InterPro"/>
</dbReference>
<dbReference type="AlphaFoldDB" id="A0AAV5RE94"/>
<evidence type="ECO:0000256" key="1">
    <source>
        <dbReference type="SAM" id="MobiDB-lite"/>
    </source>
</evidence>
<evidence type="ECO:0000313" key="3">
    <source>
        <dbReference type="Proteomes" id="UP001362899"/>
    </source>
</evidence>
<accession>A0AAV5RE94</accession>
<dbReference type="Pfam" id="PF10309">
    <property type="entry name" value="NCBP3"/>
    <property type="match status" value="1"/>
</dbReference>
<feature type="region of interest" description="Disordered" evidence="1">
    <location>
        <begin position="1"/>
        <end position="44"/>
    </location>
</feature>
<dbReference type="PANTHER" id="PTHR16291:SF0">
    <property type="entry name" value="NUCLEAR CAP-BINDING PROTEIN SUBUNIT 3"/>
    <property type="match status" value="1"/>
</dbReference>
<dbReference type="Proteomes" id="UP001362899">
    <property type="component" value="Unassembled WGS sequence"/>
</dbReference>
<evidence type="ECO:0008006" key="4">
    <source>
        <dbReference type="Google" id="ProtNLM"/>
    </source>
</evidence>
<protein>
    <recommendedName>
        <fullName evidence="4">Nuclear cap-binding protein subunit 3</fullName>
    </recommendedName>
</protein>
<dbReference type="InterPro" id="IPR019416">
    <property type="entry name" value="NCBP3"/>
</dbReference>
<feature type="region of interest" description="Disordered" evidence="1">
    <location>
        <begin position="195"/>
        <end position="293"/>
    </location>
</feature>
<dbReference type="GO" id="GO:0000340">
    <property type="term" value="F:RNA 7-methylguanosine cap binding"/>
    <property type="evidence" value="ECO:0007669"/>
    <property type="project" value="InterPro"/>
</dbReference>
<feature type="compositionally biased region" description="Low complexity" evidence="1">
    <location>
        <begin position="1"/>
        <end position="22"/>
    </location>
</feature>
<proteinExistence type="predicted"/>